<comment type="cofactor">
    <cofactor evidence="1">
        <name>a divalent metal cation</name>
        <dbReference type="ChEBI" id="CHEBI:60240"/>
    </cofactor>
</comment>
<evidence type="ECO:0000256" key="1">
    <source>
        <dbReference type="ARBA" id="ARBA00001968"/>
    </source>
</evidence>
<feature type="signal peptide" evidence="7">
    <location>
        <begin position="1"/>
        <end position="17"/>
    </location>
</feature>
<evidence type="ECO:0000256" key="6">
    <source>
        <dbReference type="ARBA" id="ARBA00034003"/>
    </source>
</evidence>
<evidence type="ECO:0000259" key="8">
    <source>
        <dbReference type="PROSITE" id="PS50160"/>
    </source>
</evidence>
<dbReference type="Gene3D" id="3.30.470.30">
    <property type="entry name" value="DNA ligase/mRNA capping enzyme"/>
    <property type="match status" value="1"/>
</dbReference>
<sequence length="278" mass="31554">MRWAGLLGLALWCLAGAAEPPALTLAEDYERGPDVADYWVSEKLDGVRGYWTGERLITRGGHPVHPPDWFVADFPDVPLDGELWLGRGRFAETSGIVRTEEPVDAEWRGMRFMVFDLPAHDGRFTERLAALESRMNELDIDWLQPVKQFRVADHAELQRRLEAVVDRGGEGLMLRRADSRHESGRSDDLLKVKMHRDAEARVIRHLPGDGKYADMMGSLLVETPDGRRFRLGTGFTDEQRADPPPVGSWVTYRFNGFTTNGLPRFARFLRVRPGYTPP</sequence>
<dbReference type="Pfam" id="PF14743">
    <property type="entry name" value="DNA_ligase_OB_2"/>
    <property type="match status" value="1"/>
</dbReference>
<dbReference type="Gene3D" id="2.40.50.140">
    <property type="entry name" value="Nucleic acid-binding proteins"/>
    <property type="match status" value="1"/>
</dbReference>
<dbReference type="InterPro" id="IPR050326">
    <property type="entry name" value="NAD_dep_DNA_ligaseB"/>
</dbReference>
<name>A0ABU3BDM8_9GAMM</name>
<dbReference type="RefSeq" id="WP_311660006.1">
    <property type="nucleotide sequence ID" value="NZ_JAVRHY010000015.1"/>
</dbReference>
<organism evidence="9 10">
    <name type="scientific">Spectribacter acetivorans</name>
    <dbReference type="NCBI Taxonomy" id="3075603"/>
    <lineage>
        <taxon>Bacteria</taxon>
        <taxon>Pseudomonadati</taxon>
        <taxon>Pseudomonadota</taxon>
        <taxon>Gammaproteobacteria</taxon>
        <taxon>Salinisphaerales</taxon>
        <taxon>Salinisphaeraceae</taxon>
        <taxon>Spectribacter</taxon>
    </lineage>
</organism>
<keyword evidence="2 9" id="KW-0436">Ligase</keyword>
<comment type="catalytic activity">
    <reaction evidence="6">
        <text>ATP + (deoxyribonucleotide)n-3'-hydroxyl + 5'-phospho-(deoxyribonucleotide)m = (deoxyribonucleotide)n+m + AMP + diphosphate.</text>
        <dbReference type="EC" id="6.5.1.1"/>
    </reaction>
</comment>
<dbReference type="NCBIfam" id="NF006592">
    <property type="entry name" value="PRK09125.1"/>
    <property type="match status" value="1"/>
</dbReference>
<dbReference type="PANTHER" id="PTHR47810">
    <property type="entry name" value="DNA LIGASE"/>
    <property type="match status" value="1"/>
</dbReference>
<dbReference type="CDD" id="cd08041">
    <property type="entry name" value="OBF_kDNA_ligase_like"/>
    <property type="match status" value="1"/>
</dbReference>
<evidence type="ECO:0000256" key="4">
    <source>
        <dbReference type="ARBA" id="ARBA00022763"/>
    </source>
</evidence>
<dbReference type="Gene3D" id="3.30.1490.70">
    <property type="match status" value="1"/>
</dbReference>
<reference evidence="9 10" key="1">
    <citation type="submission" date="2023-09" db="EMBL/GenBank/DDBJ databases">
        <authorList>
            <person name="Rey-Velasco X."/>
        </authorList>
    </citation>
    <scope>NUCLEOTIDE SEQUENCE [LARGE SCALE GENOMIC DNA]</scope>
    <source>
        <strain evidence="9 10">P385</strain>
    </source>
</reference>
<dbReference type="InterPro" id="IPR012310">
    <property type="entry name" value="DNA_ligase_ATP-dep_cent"/>
</dbReference>
<dbReference type="EMBL" id="JAVRHY010000015">
    <property type="protein sequence ID" value="MDT0619468.1"/>
    <property type="molecule type" value="Genomic_DNA"/>
</dbReference>
<dbReference type="InterPro" id="IPR012340">
    <property type="entry name" value="NA-bd_OB-fold"/>
</dbReference>
<evidence type="ECO:0000256" key="2">
    <source>
        <dbReference type="ARBA" id="ARBA00022598"/>
    </source>
</evidence>
<keyword evidence="3" id="KW-0235">DNA replication</keyword>
<dbReference type="SUPFAM" id="SSF56091">
    <property type="entry name" value="DNA ligase/mRNA capping enzyme, catalytic domain"/>
    <property type="match status" value="1"/>
</dbReference>
<dbReference type="Pfam" id="PF01068">
    <property type="entry name" value="DNA_ligase_A_M"/>
    <property type="match status" value="1"/>
</dbReference>
<dbReference type="SUPFAM" id="SSF50249">
    <property type="entry name" value="Nucleic acid-binding proteins"/>
    <property type="match status" value="1"/>
</dbReference>
<feature type="chain" id="PRO_5045843319" evidence="7">
    <location>
        <begin position="18"/>
        <end position="278"/>
    </location>
</feature>
<dbReference type="Proteomes" id="UP001259982">
    <property type="component" value="Unassembled WGS sequence"/>
</dbReference>
<dbReference type="EC" id="6.5.1.1" evidence="9"/>
<evidence type="ECO:0000256" key="5">
    <source>
        <dbReference type="ARBA" id="ARBA00023204"/>
    </source>
</evidence>
<dbReference type="CDD" id="cd07896">
    <property type="entry name" value="Adenylation_kDNA_ligase_like"/>
    <property type="match status" value="1"/>
</dbReference>
<gene>
    <name evidence="9" type="ORF">RM531_13400</name>
</gene>
<keyword evidence="4" id="KW-0227">DNA damage</keyword>
<evidence type="ECO:0000313" key="10">
    <source>
        <dbReference type="Proteomes" id="UP001259982"/>
    </source>
</evidence>
<accession>A0ABU3BDM8</accession>
<dbReference type="PANTHER" id="PTHR47810:SF1">
    <property type="entry name" value="DNA LIGASE B"/>
    <property type="match status" value="1"/>
</dbReference>
<keyword evidence="7" id="KW-0732">Signal</keyword>
<evidence type="ECO:0000256" key="3">
    <source>
        <dbReference type="ARBA" id="ARBA00022705"/>
    </source>
</evidence>
<dbReference type="PROSITE" id="PS50160">
    <property type="entry name" value="DNA_LIGASE_A3"/>
    <property type="match status" value="1"/>
</dbReference>
<evidence type="ECO:0000256" key="7">
    <source>
        <dbReference type="SAM" id="SignalP"/>
    </source>
</evidence>
<keyword evidence="10" id="KW-1185">Reference proteome</keyword>
<protein>
    <submittedName>
        <fullName evidence="9">DNA ligase</fullName>
        <ecNumber evidence="9">6.5.1.1</ecNumber>
    </submittedName>
</protein>
<dbReference type="InterPro" id="IPR029319">
    <property type="entry name" value="DNA_ligase_OB"/>
</dbReference>
<proteinExistence type="predicted"/>
<feature type="domain" description="ATP-dependent DNA ligase family profile" evidence="8">
    <location>
        <begin position="124"/>
        <end position="225"/>
    </location>
</feature>
<dbReference type="GO" id="GO:0003910">
    <property type="term" value="F:DNA ligase (ATP) activity"/>
    <property type="evidence" value="ECO:0007669"/>
    <property type="project" value="UniProtKB-EC"/>
</dbReference>
<keyword evidence="5" id="KW-0234">DNA repair</keyword>
<evidence type="ECO:0000313" key="9">
    <source>
        <dbReference type="EMBL" id="MDT0619468.1"/>
    </source>
</evidence>
<comment type="caution">
    <text evidence="9">The sequence shown here is derived from an EMBL/GenBank/DDBJ whole genome shotgun (WGS) entry which is preliminary data.</text>
</comment>